<dbReference type="Proteomes" id="UP000484381">
    <property type="component" value="Unassembled WGS sequence"/>
</dbReference>
<name>A0A7X1TKU8_9BURK</name>
<dbReference type="AlphaFoldDB" id="A0A7X1TKU8"/>
<dbReference type="RefSeq" id="WP_152767408.1">
    <property type="nucleotide sequence ID" value="NZ_WHNP01000079.1"/>
</dbReference>
<dbReference type="EMBL" id="WHNP01000079">
    <property type="protein sequence ID" value="MPW22798.1"/>
    <property type="molecule type" value="Genomic_DNA"/>
</dbReference>
<sequence>MALPIGAIAPHTRDILSRPMVADNVERVFGDPLPTAKHGVFTIVIADFDGDDDGVTQQFLLVWLPQQLPVNVVRLGRHLHVPMSEDQEAVKNALKSGQEYLKQTGAQLLIWGKLHHVGTLPAGLEVHYTLPPNGPKWELRSRLYGFTDRGVIAVESRQDLASVVKRELDEEIREQQEYERTILPQLEMVRL</sequence>
<comment type="caution">
    <text evidence="1">The sequence shown here is derived from an EMBL/GenBank/DDBJ whole genome shotgun (WGS) entry which is preliminary data.</text>
</comment>
<evidence type="ECO:0000313" key="1">
    <source>
        <dbReference type="EMBL" id="MPW22798.1"/>
    </source>
</evidence>
<evidence type="ECO:0000313" key="2">
    <source>
        <dbReference type="Proteomes" id="UP000484381"/>
    </source>
</evidence>
<accession>A0A7X1TKU8</accession>
<gene>
    <name evidence="1" type="ORF">GCT13_39870</name>
</gene>
<proteinExistence type="predicted"/>
<reference evidence="1 2" key="1">
    <citation type="submission" date="2019-10" db="EMBL/GenBank/DDBJ databases">
        <title>Paraburkholderia sp. isolated from nodules of Mimosa pudica from Brazilian Atlantic Forest soils.</title>
        <authorList>
            <person name="Paulitsch F."/>
            <person name="Hungria M."/>
            <person name="Dall'Agnol R."/>
        </authorList>
    </citation>
    <scope>NUCLEOTIDE SEQUENCE [LARGE SCALE GENOMIC DNA]</scope>
    <source>
        <strain evidence="1 2">CNPSo 3157</strain>
    </source>
</reference>
<protein>
    <submittedName>
        <fullName evidence="1">Uncharacterized protein</fullName>
    </submittedName>
</protein>
<keyword evidence="2" id="KW-1185">Reference proteome</keyword>
<organism evidence="1 2">
    <name type="scientific">Paraburkholderia franconis</name>
    <dbReference type="NCBI Taxonomy" id="2654983"/>
    <lineage>
        <taxon>Bacteria</taxon>
        <taxon>Pseudomonadati</taxon>
        <taxon>Pseudomonadota</taxon>
        <taxon>Betaproteobacteria</taxon>
        <taxon>Burkholderiales</taxon>
        <taxon>Burkholderiaceae</taxon>
        <taxon>Paraburkholderia</taxon>
    </lineage>
</organism>